<dbReference type="GO" id="GO:0046949">
    <property type="term" value="P:fatty-acyl-CoA biosynthetic process"/>
    <property type="evidence" value="ECO:0007669"/>
    <property type="project" value="TreeGrafter"/>
</dbReference>
<dbReference type="Gene3D" id="3.40.50.12780">
    <property type="entry name" value="N-terminal domain of ligase-like"/>
    <property type="match status" value="1"/>
</dbReference>
<dbReference type="FunFam" id="3.30.300.30:FF:000007">
    <property type="entry name" value="4-coumarate--CoA ligase 2"/>
    <property type="match status" value="1"/>
</dbReference>
<dbReference type="Proteomes" id="UP001329430">
    <property type="component" value="Chromosome 1"/>
</dbReference>
<reference evidence="6 7" key="1">
    <citation type="journal article" date="2024" name="Insects">
        <title>An Improved Chromosome-Level Genome Assembly of the Firefly Pyrocoelia pectoralis.</title>
        <authorList>
            <person name="Fu X."/>
            <person name="Meyer-Rochow V.B."/>
            <person name="Ballantyne L."/>
            <person name="Zhu X."/>
        </authorList>
    </citation>
    <scope>NUCLEOTIDE SEQUENCE [LARGE SCALE GENOMIC DNA]</scope>
    <source>
        <strain evidence="6">XCY_ONT2</strain>
    </source>
</reference>
<dbReference type="InterPro" id="IPR000873">
    <property type="entry name" value="AMP-dep_synth/lig_dom"/>
</dbReference>
<evidence type="ECO:0000256" key="3">
    <source>
        <dbReference type="ARBA" id="ARBA00023140"/>
    </source>
</evidence>
<accession>A0AAN7VTE1</accession>
<dbReference type="PANTHER" id="PTHR24096:SF422">
    <property type="entry name" value="BCDNA.GH02901"/>
    <property type="match status" value="1"/>
</dbReference>
<dbReference type="AlphaFoldDB" id="A0AAN7VTE1"/>
<evidence type="ECO:0000256" key="1">
    <source>
        <dbReference type="ARBA" id="ARBA00004275"/>
    </source>
</evidence>
<dbReference type="GO" id="GO:0005777">
    <property type="term" value="C:peroxisome"/>
    <property type="evidence" value="ECO:0007669"/>
    <property type="project" value="UniProtKB-SubCell"/>
</dbReference>
<dbReference type="InterPro" id="IPR045851">
    <property type="entry name" value="AMP-bd_C_sf"/>
</dbReference>
<evidence type="ECO:0000256" key="2">
    <source>
        <dbReference type="ARBA" id="ARBA00006432"/>
    </source>
</evidence>
<comment type="subcellular location">
    <subcellularLocation>
        <location evidence="1">Peroxisome</location>
    </subcellularLocation>
</comment>
<feature type="domain" description="AMP-dependent synthetase/ligase" evidence="4">
    <location>
        <begin position="41"/>
        <end position="418"/>
    </location>
</feature>
<dbReference type="InterPro" id="IPR042099">
    <property type="entry name" value="ANL_N_sf"/>
</dbReference>
<organism evidence="6 7">
    <name type="scientific">Pyrocoelia pectoralis</name>
    <dbReference type="NCBI Taxonomy" id="417401"/>
    <lineage>
        <taxon>Eukaryota</taxon>
        <taxon>Metazoa</taxon>
        <taxon>Ecdysozoa</taxon>
        <taxon>Arthropoda</taxon>
        <taxon>Hexapoda</taxon>
        <taxon>Insecta</taxon>
        <taxon>Pterygota</taxon>
        <taxon>Neoptera</taxon>
        <taxon>Endopterygota</taxon>
        <taxon>Coleoptera</taxon>
        <taxon>Polyphaga</taxon>
        <taxon>Elateriformia</taxon>
        <taxon>Elateroidea</taxon>
        <taxon>Lampyridae</taxon>
        <taxon>Lampyrinae</taxon>
        <taxon>Pyrocoelia</taxon>
    </lineage>
</organism>
<evidence type="ECO:0000313" key="7">
    <source>
        <dbReference type="Proteomes" id="UP001329430"/>
    </source>
</evidence>
<sequence length="554" mass="61651">MISLIRKILHQKVAFIFKQKLHSAITGLEIPNLCLETTIWRNLDKWQDKTALVCSVTNRSYTYLELYNNANSLANFSYQFRSSKCDVAVVVLPNMPEFAIILLGLVRAGFVVTTLNPSFTAGEMCRQFANVDAKLVFTTSEAYRTVIKTLQLMKLQVPVVTVETQGGALLNHDTIDFKNVIQQSSSNIQFNVERNHEDTVIMPFTSGTTGYPKGIELTHKNMVSCLYQMSTKEFDIVSETNGSDQDVIPVILPMYHLYGMAILLLHGLLKGCKLVIVPKISSQILISILERHKPTVIYLVPPIFGMLLNNNCVGRSHFATVKYILSGGACLGYSDIVALQDKVGGHVNVVQAYGLTESSSMSHSQSARLKNGIKPGGAGFLLPLTEGKIISHEDEKELAHYQVGEILLRGPQIMKGYYNNENANREAFTCDGWFKTGDTGYCDEDGHFFITGRLKEIIKVKGFQVAPAELEELIRQHPDVEDVAVIGVPHHLFGESPKAFVVRKRDSNVTTFEIEEFVKKNVVKYKQLSGGVVFTESIPKSPSGKILRKLLVNT</sequence>
<comment type="similarity">
    <text evidence="2">Belongs to the ATP-dependent AMP-binding enzyme family.</text>
</comment>
<name>A0AAN7VTE1_9COLE</name>
<dbReference type="Pfam" id="PF00501">
    <property type="entry name" value="AMP-binding"/>
    <property type="match status" value="1"/>
</dbReference>
<evidence type="ECO:0000259" key="4">
    <source>
        <dbReference type="Pfam" id="PF00501"/>
    </source>
</evidence>
<dbReference type="Pfam" id="PF13193">
    <property type="entry name" value="AMP-binding_C"/>
    <property type="match status" value="1"/>
</dbReference>
<evidence type="ECO:0000313" key="6">
    <source>
        <dbReference type="EMBL" id="KAK5649623.1"/>
    </source>
</evidence>
<gene>
    <name evidence="6" type="ORF">RI129_000652</name>
</gene>
<feature type="domain" description="AMP-binding enzyme C-terminal" evidence="5">
    <location>
        <begin position="469"/>
        <end position="545"/>
    </location>
</feature>
<dbReference type="EMBL" id="JAVRBK010000001">
    <property type="protein sequence ID" value="KAK5649623.1"/>
    <property type="molecule type" value="Genomic_DNA"/>
</dbReference>
<dbReference type="GO" id="GO:0004467">
    <property type="term" value="F:long-chain fatty acid-CoA ligase activity"/>
    <property type="evidence" value="ECO:0007669"/>
    <property type="project" value="TreeGrafter"/>
</dbReference>
<dbReference type="InterPro" id="IPR020845">
    <property type="entry name" value="AMP-binding_CS"/>
</dbReference>
<protein>
    <recommendedName>
        <fullName evidence="8">4-coumarate--CoA ligase</fullName>
    </recommendedName>
</protein>
<dbReference type="PANTHER" id="PTHR24096">
    <property type="entry name" value="LONG-CHAIN-FATTY-ACID--COA LIGASE"/>
    <property type="match status" value="1"/>
</dbReference>
<comment type="caution">
    <text evidence="6">The sequence shown here is derived from an EMBL/GenBank/DDBJ whole genome shotgun (WGS) entry which is preliminary data.</text>
</comment>
<keyword evidence="3" id="KW-0576">Peroxisome</keyword>
<evidence type="ECO:0000259" key="5">
    <source>
        <dbReference type="Pfam" id="PF13193"/>
    </source>
</evidence>
<keyword evidence="7" id="KW-1185">Reference proteome</keyword>
<dbReference type="SUPFAM" id="SSF56801">
    <property type="entry name" value="Acetyl-CoA synthetase-like"/>
    <property type="match status" value="1"/>
</dbReference>
<evidence type="ECO:0008006" key="8">
    <source>
        <dbReference type="Google" id="ProtNLM"/>
    </source>
</evidence>
<dbReference type="PROSITE" id="PS00455">
    <property type="entry name" value="AMP_BINDING"/>
    <property type="match status" value="1"/>
</dbReference>
<proteinExistence type="inferred from homology"/>
<dbReference type="Gene3D" id="3.30.300.30">
    <property type="match status" value="1"/>
</dbReference>
<dbReference type="InterPro" id="IPR025110">
    <property type="entry name" value="AMP-bd_C"/>
</dbReference>